<organism evidence="1 2">
    <name type="scientific">Gellertiella hungarica</name>
    <dbReference type="NCBI Taxonomy" id="1572859"/>
    <lineage>
        <taxon>Bacteria</taxon>
        <taxon>Pseudomonadati</taxon>
        <taxon>Pseudomonadota</taxon>
        <taxon>Alphaproteobacteria</taxon>
        <taxon>Hyphomicrobiales</taxon>
        <taxon>Rhizobiaceae</taxon>
        <taxon>Gellertiella</taxon>
    </lineage>
</organism>
<accession>A0A7W6J3L3</accession>
<proteinExistence type="predicted"/>
<dbReference type="InterPro" id="IPR007460">
    <property type="entry name" value="BrnT_toxin"/>
</dbReference>
<dbReference type="EMBL" id="JACIEZ010000001">
    <property type="protein sequence ID" value="MBB4063452.1"/>
    <property type="molecule type" value="Genomic_DNA"/>
</dbReference>
<dbReference type="Proteomes" id="UP000528286">
    <property type="component" value="Unassembled WGS sequence"/>
</dbReference>
<comment type="caution">
    <text evidence="1">The sequence shown here is derived from an EMBL/GenBank/DDBJ whole genome shotgun (WGS) entry which is preliminary data.</text>
</comment>
<dbReference type="Pfam" id="PF04365">
    <property type="entry name" value="BrnT_toxin"/>
    <property type="match status" value="1"/>
</dbReference>
<dbReference type="AlphaFoldDB" id="A0A7W6J3L3"/>
<evidence type="ECO:0008006" key="3">
    <source>
        <dbReference type="Google" id="ProtNLM"/>
    </source>
</evidence>
<dbReference type="Gene3D" id="3.10.450.530">
    <property type="entry name" value="Ribonuclease toxin, BrnT, of type II toxin-antitoxin system"/>
    <property type="match status" value="1"/>
</dbReference>
<keyword evidence="2" id="KW-1185">Reference proteome</keyword>
<name>A0A7W6J3L3_9HYPH</name>
<evidence type="ECO:0000313" key="2">
    <source>
        <dbReference type="Proteomes" id="UP000528286"/>
    </source>
</evidence>
<reference evidence="1 2" key="1">
    <citation type="submission" date="2020-08" db="EMBL/GenBank/DDBJ databases">
        <title>Genomic Encyclopedia of Type Strains, Phase IV (KMG-IV): sequencing the most valuable type-strain genomes for metagenomic binning, comparative biology and taxonomic classification.</title>
        <authorList>
            <person name="Goeker M."/>
        </authorList>
    </citation>
    <scope>NUCLEOTIDE SEQUENCE [LARGE SCALE GENOMIC DNA]</scope>
    <source>
        <strain evidence="1 2">DSM 29853</strain>
    </source>
</reference>
<dbReference type="RefSeq" id="WP_183364639.1">
    <property type="nucleotide sequence ID" value="NZ_JACIEZ010000001.1"/>
</dbReference>
<protein>
    <recommendedName>
        <fullName evidence="3">BrnT family toxin</fullName>
    </recommendedName>
</protein>
<gene>
    <name evidence="1" type="ORF">GGR23_000613</name>
</gene>
<dbReference type="InterPro" id="IPR038573">
    <property type="entry name" value="BrnT_sf"/>
</dbReference>
<evidence type="ECO:0000313" key="1">
    <source>
        <dbReference type="EMBL" id="MBB4063452.1"/>
    </source>
</evidence>
<sequence length="96" mass="10929">MIVDEPQFTGFEWDDNKCQSNIRKHDIDFVDAAHALQRPHYAIVSPRGSELRILAICPDSGKLLSIVYTPRGSAARIISARKANRSERRKYKAVFD</sequence>